<gene>
    <name evidence="2" type="ORF">ETH_00018925</name>
</gene>
<accession>U6KVX3</accession>
<name>U6KVX3_EIMTE</name>
<organism evidence="2 3">
    <name type="scientific">Eimeria tenella</name>
    <name type="common">Coccidian parasite</name>
    <dbReference type="NCBI Taxonomy" id="5802"/>
    <lineage>
        <taxon>Eukaryota</taxon>
        <taxon>Sar</taxon>
        <taxon>Alveolata</taxon>
        <taxon>Apicomplexa</taxon>
        <taxon>Conoidasida</taxon>
        <taxon>Coccidia</taxon>
        <taxon>Eucoccidiorida</taxon>
        <taxon>Eimeriorina</taxon>
        <taxon>Eimeriidae</taxon>
        <taxon>Eimeria</taxon>
    </lineage>
</organism>
<dbReference type="VEuPathDB" id="ToxoDB:ETH_00018925"/>
<dbReference type="AlphaFoldDB" id="U6KVX3"/>
<reference evidence="2" key="1">
    <citation type="submission" date="2013-10" db="EMBL/GenBank/DDBJ databases">
        <title>Genomic analysis of the causative agents of coccidiosis in chickens.</title>
        <authorList>
            <person name="Reid A.J."/>
            <person name="Blake D."/>
            <person name="Billington K."/>
            <person name="Browne H."/>
            <person name="Dunn M."/>
            <person name="Hung S."/>
            <person name="Kawahara F."/>
            <person name="Miranda-Saavedra D."/>
            <person name="Mourier T."/>
            <person name="Nagra H."/>
            <person name="Otto T.D."/>
            <person name="Rawlings N."/>
            <person name="Sanchez A."/>
            <person name="Sanders M."/>
            <person name="Subramaniam C."/>
            <person name="Tay Y."/>
            <person name="Dear P."/>
            <person name="Doerig C."/>
            <person name="Gruber A."/>
            <person name="Parkinson J."/>
            <person name="Shirley M."/>
            <person name="Wan K.L."/>
            <person name="Berriman M."/>
            <person name="Tomley F."/>
            <person name="Pain A."/>
        </authorList>
    </citation>
    <scope>NUCLEOTIDE SEQUENCE [LARGE SCALE GENOMIC DNA]</scope>
    <source>
        <strain evidence="2">Houghton</strain>
    </source>
</reference>
<sequence length="165" mass="17602">MTAVGGAGEAAVPKAFVSLCKLYDSAGNVDDIFVATAAATAAATEFTAAASVSLHGKCHRRHCGDNAKNLRTNVRTTSNIHAHPGHQMPVAGCLMPTRASGDRVWSSENRSEGQRKGKSMAAGITSEARRSYRSREYAGSCVSIPYRPVLESFNHSGIRYKILYA</sequence>
<keyword evidence="3" id="KW-1185">Reference proteome</keyword>
<evidence type="ECO:0000313" key="2">
    <source>
        <dbReference type="EMBL" id="CDJ41073.1"/>
    </source>
</evidence>
<dbReference type="RefSeq" id="XP_013231823.1">
    <property type="nucleotide sequence ID" value="XM_013376369.1"/>
</dbReference>
<dbReference type="GeneID" id="25252918"/>
<proteinExistence type="predicted"/>
<evidence type="ECO:0000313" key="3">
    <source>
        <dbReference type="Proteomes" id="UP000030747"/>
    </source>
</evidence>
<dbReference type="Proteomes" id="UP000030747">
    <property type="component" value="Unassembled WGS sequence"/>
</dbReference>
<feature type="region of interest" description="Disordered" evidence="1">
    <location>
        <begin position="104"/>
        <end position="127"/>
    </location>
</feature>
<dbReference type="EMBL" id="HG675479">
    <property type="protein sequence ID" value="CDJ41073.1"/>
    <property type="molecule type" value="Genomic_DNA"/>
</dbReference>
<dbReference type="VEuPathDB" id="ToxoDB:ETH2_1547300"/>
<protein>
    <submittedName>
        <fullName evidence="2">Uncharacterized protein</fullName>
    </submittedName>
</protein>
<evidence type="ECO:0000256" key="1">
    <source>
        <dbReference type="SAM" id="MobiDB-lite"/>
    </source>
</evidence>
<reference evidence="2" key="2">
    <citation type="submission" date="2013-10" db="EMBL/GenBank/DDBJ databases">
        <authorList>
            <person name="Aslett M."/>
        </authorList>
    </citation>
    <scope>NUCLEOTIDE SEQUENCE [LARGE SCALE GENOMIC DNA]</scope>
    <source>
        <strain evidence="2">Houghton</strain>
    </source>
</reference>